<dbReference type="RefSeq" id="WP_084528950.1">
    <property type="nucleotide sequence ID" value="NZ_FQUQ01000003.1"/>
</dbReference>
<dbReference type="OrthoDB" id="1113652at2"/>
<accession>A0A1M5DI87</accession>
<sequence length="448" mass="50099">MKIIKQIAYCLGIVLMITSCKKSEDLSQTVVGLGGDTWTKGPIDKYIADNFTTPYNIEVKYKWDRSEFNMIKDIVPIKEEMVIPVMDAVKKIWIDPYIDIAGETFIKSYSHKQFVLAGSPEYNSNGTITLGTAEGGRKVVLFVLNKFDRNNAPEIKRMLKTIHHEYGHILNQNIMFSPDYQRITPNGYTATWFNFTDEVAYPLGFITSYARAAPGEDFVEMVAVMLTNGKLGYEAIVRAQSAAAQAQLRAKEAIVVNYYKQAWGIDFYRLRDRTQYAINDYSTPTPLTNYLGFNKAFTNINNNPDKVKGMSADFVKAFEDVKATFAKDLVVDELDDISLYFGGITGTTATRAILRLVTHDNAGGPYNSDFIYNVTVNSVTGQIDFGTMVAPIAGSNAEFYAPFVTPLTSYFTNTKFQSGNFYSADKKTEYGGLKKIANPDSFTFGPVN</sequence>
<dbReference type="STRING" id="288992.SAMN04488522_103242"/>
<protein>
    <submittedName>
        <fullName evidence="1">Substrate import-associated zinc metallohydrolase lipoprotein</fullName>
    </submittedName>
</protein>
<dbReference type="InterPro" id="IPR030890">
    <property type="entry name" value="LP_HExxH_w_TonB"/>
</dbReference>
<evidence type="ECO:0000313" key="1">
    <source>
        <dbReference type="EMBL" id="SHF66636.1"/>
    </source>
</evidence>
<gene>
    <name evidence="1" type="ORF">SAMN04488522_103242</name>
</gene>
<dbReference type="Proteomes" id="UP000184287">
    <property type="component" value="Unassembled WGS sequence"/>
</dbReference>
<keyword evidence="1" id="KW-0449">Lipoprotein</keyword>
<dbReference type="EMBL" id="FQUQ01000003">
    <property type="protein sequence ID" value="SHF66636.1"/>
    <property type="molecule type" value="Genomic_DNA"/>
</dbReference>
<evidence type="ECO:0000313" key="2">
    <source>
        <dbReference type="Proteomes" id="UP000184287"/>
    </source>
</evidence>
<dbReference type="Pfam" id="PF15890">
    <property type="entry name" value="Peptidase_Mx1"/>
    <property type="match status" value="1"/>
</dbReference>
<proteinExistence type="predicted"/>
<keyword evidence="1" id="KW-0378">Hydrolase</keyword>
<dbReference type="NCBIfam" id="TIGR04549">
    <property type="entry name" value="LP_HExxH_w_tonB"/>
    <property type="match status" value="1"/>
</dbReference>
<dbReference type="GO" id="GO:0016787">
    <property type="term" value="F:hydrolase activity"/>
    <property type="evidence" value="ECO:0007669"/>
    <property type="project" value="UniProtKB-KW"/>
</dbReference>
<reference evidence="2" key="1">
    <citation type="submission" date="2016-11" db="EMBL/GenBank/DDBJ databases">
        <authorList>
            <person name="Varghese N."/>
            <person name="Submissions S."/>
        </authorList>
    </citation>
    <scope>NUCLEOTIDE SEQUENCE [LARGE SCALE GENOMIC DNA]</scope>
    <source>
        <strain evidence="2">DSM 16990</strain>
    </source>
</reference>
<dbReference type="PROSITE" id="PS51257">
    <property type="entry name" value="PROKAR_LIPOPROTEIN"/>
    <property type="match status" value="1"/>
</dbReference>
<dbReference type="AlphaFoldDB" id="A0A1M5DI87"/>
<keyword evidence="2" id="KW-1185">Reference proteome</keyword>
<name>A0A1M5DI87_9SPHI</name>
<organism evidence="1 2">
    <name type="scientific">Pedobacter caeni</name>
    <dbReference type="NCBI Taxonomy" id="288992"/>
    <lineage>
        <taxon>Bacteria</taxon>
        <taxon>Pseudomonadati</taxon>
        <taxon>Bacteroidota</taxon>
        <taxon>Sphingobacteriia</taxon>
        <taxon>Sphingobacteriales</taxon>
        <taxon>Sphingobacteriaceae</taxon>
        <taxon>Pedobacter</taxon>
    </lineage>
</organism>
<dbReference type="Gene3D" id="3.40.390.70">
    <property type="match status" value="1"/>
</dbReference>